<dbReference type="AlphaFoldDB" id="A0A7X6L366"/>
<comment type="caution">
    <text evidence="2">The sequence shown here is derived from an EMBL/GenBank/DDBJ whole genome shotgun (WGS) entry which is preliminary data.</text>
</comment>
<dbReference type="CDD" id="cd00198">
    <property type="entry name" value="vWFA"/>
    <property type="match status" value="1"/>
</dbReference>
<organism evidence="2 3">
    <name type="scientific">Nocardia gamkensis</name>
    <dbReference type="NCBI Taxonomy" id="352869"/>
    <lineage>
        <taxon>Bacteria</taxon>
        <taxon>Bacillati</taxon>
        <taxon>Actinomycetota</taxon>
        <taxon>Actinomycetes</taxon>
        <taxon>Mycobacteriales</taxon>
        <taxon>Nocardiaceae</taxon>
        <taxon>Nocardia</taxon>
    </lineage>
</organism>
<dbReference type="InterPro" id="IPR036465">
    <property type="entry name" value="vWFA_dom_sf"/>
</dbReference>
<protein>
    <submittedName>
        <fullName evidence="2">VWA domain-containing protein</fullName>
    </submittedName>
</protein>
<name>A0A7X6L366_9NOCA</name>
<evidence type="ECO:0000313" key="3">
    <source>
        <dbReference type="Proteomes" id="UP000540698"/>
    </source>
</evidence>
<keyword evidence="3" id="KW-1185">Reference proteome</keyword>
<feature type="domain" description="VWFA" evidence="1">
    <location>
        <begin position="188"/>
        <end position="371"/>
    </location>
</feature>
<reference evidence="2 3" key="1">
    <citation type="submission" date="2020-04" db="EMBL/GenBank/DDBJ databases">
        <title>MicrobeNet Type strains.</title>
        <authorList>
            <person name="Nicholson A.C."/>
        </authorList>
    </citation>
    <scope>NUCLEOTIDE SEQUENCE [LARGE SCALE GENOMIC DNA]</scope>
    <source>
        <strain evidence="2 3">DSM 44956</strain>
    </source>
</reference>
<gene>
    <name evidence="2" type="ORF">HGB38_12325</name>
</gene>
<sequence>MTSTEWDSRRHTLQVAKGNGLVTANIVAVSAEDRQGTSGRVETARVGLFEVGADSSRQAPVQIVASPSVAEGSVVVSTDLVDELRLGVIDEHGWRLSAMACDPAARIVLEPLTENRLDEVCQQLRNAKDIVGQQVHLGGGDSWVYADGESFRVRQVFDRSGRERTDLCYIDAETEMDVFLAGNRNGVDIVILADCSGSMSWDDIEDRADVVRLGSRRRSAYISRMDALKRSLMEMVEIRRHVTGRVARIALVKFTTTSMCVFPRSGSMAEIQGPDDERTLRDFQGAIGLLRPENAATDIGQALHFASDLLHRHGVPGNDRLIVLVSDGADWKEKGEEAAGEAVVAIADPVSLMEELHEFLSINLHAVGIGDRDTFMRWWQTNRPPGERDPHISVIPNHALLRELVRVGGGDPSRTGGVDVLHSYFADLGTGVAHHVGKPSGPGGARLQSTIDTLHPAGRRVDREVRRRLGDLSEELLNLRTQLNDLSRRCGESDLFGQVHHSKLLDLGRPLHGARDFTSWIMDCHQAFGETLDRRLKGEQPKEPKDRYGVDGVYEKIRDWRMDAVRRFRNSDGHAFIESRDAELLGAVCLKLTGRKVLADDDADSWTKLQVGLLAGVVDVLREVKIVLENAPLSPRAEQYADAFSIEGY</sequence>
<dbReference type="EMBL" id="JAAXOS010000005">
    <property type="protein sequence ID" value="NKY27001.1"/>
    <property type="molecule type" value="Genomic_DNA"/>
</dbReference>
<evidence type="ECO:0000313" key="2">
    <source>
        <dbReference type="EMBL" id="NKY27001.1"/>
    </source>
</evidence>
<dbReference type="PROSITE" id="PS50234">
    <property type="entry name" value="VWFA"/>
    <property type="match status" value="1"/>
</dbReference>
<evidence type="ECO:0000259" key="1">
    <source>
        <dbReference type="PROSITE" id="PS50234"/>
    </source>
</evidence>
<accession>A0A7X6L366</accession>
<dbReference type="Pfam" id="PF13519">
    <property type="entry name" value="VWA_2"/>
    <property type="match status" value="1"/>
</dbReference>
<dbReference type="Gene3D" id="3.40.50.410">
    <property type="entry name" value="von Willebrand factor, type A domain"/>
    <property type="match status" value="1"/>
</dbReference>
<proteinExistence type="predicted"/>
<dbReference type="RefSeq" id="WP_062969717.1">
    <property type="nucleotide sequence ID" value="NZ_JAAXOS010000005.1"/>
</dbReference>
<dbReference type="SUPFAM" id="SSF53300">
    <property type="entry name" value="vWA-like"/>
    <property type="match status" value="1"/>
</dbReference>
<dbReference type="Proteomes" id="UP000540698">
    <property type="component" value="Unassembled WGS sequence"/>
</dbReference>
<dbReference type="InterPro" id="IPR002035">
    <property type="entry name" value="VWF_A"/>
</dbReference>
<dbReference type="SMART" id="SM00327">
    <property type="entry name" value="VWA"/>
    <property type="match status" value="1"/>
</dbReference>